<reference evidence="10 11" key="1">
    <citation type="submission" date="2019-06" db="EMBL/GenBank/DDBJ databases">
        <title>Draft genome of Aliikangiella marina GYP-15.</title>
        <authorList>
            <person name="Wang G."/>
        </authorList>
    </citation>
    <scope>NUCLEOTIDE SEQUENCE [LARGE SCALE GENOMIC DNA]</scope>
    <source>
        <strain evidence="10 11">GYP-15</strain>
    </source>
</reference>
<dbReference type="InterPro" id="IPR003400">
    <property type="entry name" value="ExbD"/>
</dbReference>
<dbReference type="OrthoDB" id="9150865at2"/>
<evidence type="ECO:0000256" key="3">
    <source>
        <dbReference type="ARBA" id="ARBA00022475"/>
    </source>
</evidence>
<feature type="transmembrane region" description="Helical" evidence="9">
    <location>
        <begin position="20"/>
        <end position="40"/>
    </location>
</feature>
<comment type="subcellular location">
    <subcellularLocation>
        <location evidence="1">Cell membrane</location>
        <topology evidence="1">Single-pass membrane protein</topology>
    </subcellularLocation>
    <subcellularLocation>
        <location evidence="7">Cell membrane</location>
        <topology evidence="7">Single-pass type II membrane protein</topology>
    </subcellularLocation>
</comment>
<dbReference type="EMBL" id="VIKR01000001">
    <property type="protein sequence ID" value="TQV76424.1"/>
    <property type="molecule type" value="Genomic_DNA"/>
</dbReference>
<keyword evidence="3" id="KW-1003">Cell membrane</keyword>
<dbReference type="GO" id="GO:0015031">
    <property type="term" value="P:protein transport"/>
    <property type="evidence" value="ECO:0007669"/>
    <property type="project" value="UniProtKB-KW"/>
</dbReference>
<feature type="compositionally biased region" description="Polar residues" evidence="8">
    <location>
        <begin position="179"/>
        <end position="192"/>
    </location>
</feature>
<dbReference type="Proteomes" id="UP000317839">
    <property type="component" value="Unassembled WGS sequence"/>
</dbReference>
<dbReference type="Pfam" id="PF02472">
    <property type="entry name" value="ExbD"/>
    <property type="match status" value="1"/>
</dbReference>
<gene>
    <name evidence="10" type="ORF">FLL45_00200</name>
</gene>
<evidence type="ECO:0000256" key="6">
    <source>
        <dbReference type="ARBA" id="ARBA00023136"/>
    </source>
</evidence>
<accession>A0A545TGR1</accession>
<proteinExistence type="inferred from homology"/>
<organism evidence="10 11">
    <name type="scientific">Aliikangiella marina</name>
    <dbReference type="NCBI Taxonomy" id="1712262"/>
    <lineage>
        <taxon>Bacteria</taxon>
        <taxon>Pseudomonadati</taxon>
        <taxon>Pseudomonadota</taxon>
        <taxon>Gammaproteobacteria</taxon>
        <taxon>Oceanospirillales</taxon>
        <taxon>Pleioneaceae</taxon>
        <taxon>Aliikangiella</taxon>
    </lineage>
</organism>
<evidence type="ECO:0000256" key="2">
    <source>
        <dbReference type="ARBA" id="ARBA00005811"/>
    </source>
</evidence>
<evidence type="ECO:0000256" key="7">
    <source>
        <dbReference type="RuleBase" id="RU003879"/>
    </source>
</evidence>
<evidence type="ECO:0000256" key="8">
    <source>
        <dbReference type="SAM" id="MobiDB-lite"/>
    </source>
</evidence>
<evidence type="ECO:0000256" key="5">
    <source>
        <dbReference type="ARBA" id="ARBA00022989"/>
    </source>
</evidence>
<protein>
    <submittedName>
        <fullName evidence="10">Biopolymer transporter ExbD</fullName>
    </submittedName>
</protein>
<keyword evidence="5 9" id="KW-1133">Transmembrane helix</keyword>
<keyword evidence="7" id="KW-0813">Transport</keyword>
<keyword evidence="11" id="KW-1185">Reference proteome</keyword>
<name>A0A545TGR1_9GAMM</name>
<dbReference type="AlphaFoldDB" id="A0A545TGR1"/>
<keyword evidence="4 7" id="KW-0812">Transmembrane</keyword>
<feature type="region of interest" description="Disordered" evidence="8">
    <location>
        <begin position="166"/>
        <end position="192"/>
    </location>
</feature>
<evidence type="ECO:0000256" key="4">
    <source>
        <dbReference type="ARBA" id="ARBA00022692"/>
    </source>
</evidence>
<sequence length="192" mass="21744">MKFVRRNYIQEAKELNITAFMNLMVILVPFLLVTAVFSRLTVLELNLPALDAAAKQQENVKLQLQLIVRSEEIVIQDVNLGVIQRLARDDIEQSNWKKFSDILLEIKRRFPAEDSITLLFEKDISYKTLIQIMDYVRSTDVVQITEVQTVELFPNISIGDAEDILTDSPASETVPDGAAQNSSDTNNTTEAQ</sequence>
<evidence type="ECO:0000313" key="11">
    <source>
        <dbReference type="Proteomes" id="UP000317839"/>
    </source>
</evidence>
<keyword evidence="7" id="KW-0653">Protein transport</keyword>
<keyword evidence="6 9" id="KW-0472">Membrane</keyword>
<evidence type="ECO:0000256" key="9">
    <source>
        <dbReference type="SAM" id="Phobius"/>
    </source>
</evidence>
<comment type="caution">
    <text evidence="10">The sequence shown here is derived from an EMBL/GenBank/DDBJ whole genome shotgun (WGS) entry which is preliminary data.</text>
</comment>
<evidence type="ECO:0000256" key="1">
    <source>
        <dbReference type="ARBA" id="ARBA00004162"/>
    </source>
</evidence>
<dbReference type="GO" id="GO:0005886">
    <property type="term" value="C:plasma membrane"/>
    <property type="evidence" value="ECO:0007669"/>
    <property type="project" value="UniProtKB-SubCell"/>
</dbReference>
<dbReference type="GO" id="GO:0022857">
    <property type="term" value="F:transmembrane transporter activity"/>
    <property type="evidence" value="ECO:0007669"/>
    <property type="project" value="InterPro"/>
</dbReference>
<dbReference type="RefSeq" id="WP_142887785.1">
    <property type="nucleotide sequence ID" value="NZ_VIKR01000001.1"/>
</dbReference>
<evidence type="ECO:0000313" key="10">
    <source>
        <dbReference type="EMBL" id="TQV76424.1"/>
    </source>
</evidence>
<comment type="similarity">
    <text evidence="2 7">Belongs to the ExbD/TolR family.</text>
</comment>